<gene>
    <name evidence="1" type="ORF">Lpp225_1953</name>
</gene>
<reference evidence="1 2" key="1">
    <citation type="journal article" date="2013" name="PLoS ONE">
        <title>Lactobacillus paracasei comparative genomics: towards species pan-genome definition and exploitation of diversity.</title>
        <authorList>
            <person name="Smokvina T."/>
            <person name="Wels M."/>
            <person name="Polka J."/>
            <person name="Chervaux C."/>
            <person name="Brisse S."/>
            <person name="Boekhorst J."/>
            <person name="van Hylckama Vlieg J.E."/>
            <person name="Siezen R.J."/>
        </authorList>
    </citation>
    <scope>NUCLEOTIDE SEQUENCE [LARGE SCALE GENOMIC DNA]</scope>
    <source>
        <strain evidence="1 2">Lpp225</strain>
    </source>
</reference>
<dbReference type="EMBL" id="ANMM01000015">
    <property type="protein sequence ID" value="EPC37149.1"/>
    <property type="molecule type" value="Genomic_DNA"/>
</dbReference>
<dbReference type="AlphaFoldDB" id="S2N8P7"/>
<protein>
    <submittedName>
        <fullName evidence="1">Uncharacterized protein</fullName>
    </submittedName>
</protein>
<proteinExistence type="predicted"/>
<evidence type="ECO:0000313" key="1">
    <source>
        <dbReference type="EMBL" id="EPC37149.1"/>
    </source>
</evidence>
<organism evidence="1 2">
    <name type="scientific">Lacticaseibacillus paracasei subsp. paracasei Lpp225</name>
    <dbReference type="NCBI Taxonomy" id="1256225"/>
    <lineage>
        <taxon>Bacteria</taxon>
        <taxon>Bacillati</taxon>
        <taxon>Bacillota</taxon>
        <taxon>Bacilli</taxon>
        <taxon>Lactobacillales</taxon>
        <taxon>Lactobacillaceae</taxon>
        <taxon>Lacticaseibacillus</taxon>
    </lineage>
</organism>
<evidence type="ECO:0000313" key="2">
    <source>
        <dbReference type="Proteomes" id="UP000014270"/>
    </source>
</evidence>
<comment type="caution">
    <text evidence="1">The sequence shown here is derived from an EMBL/GenBank/DDBJ whole genome shotgun (WGS) entry which is preliminary data.</text>
</comment>
<name>S2N8P7_LACPA</name>
<sequence>MILTNTFNFVFSRFFYLNLYTQKGTAAKIIAVPFLRASLISQALIY</sequence>
<dbReference type="PATRIC" id="fig|1256225.3.peg.2028"/>
<dbReference type="Proteomes" id="UP000014270">
    <property type="component" value="Unassembled WGS sequence"/>
</dbReference>
<accession>S2N8P7</accession>